<feature type="transmembrane region" description="Helical" evidence="7">
    <location>
        <begin position="128"/>
        <end position="148"/>
    </location>
</feature>
<comment type="subcellular location">
    <subcellularLocation>
        <location evidence="1">Membrane</location>
        <topology evidence="1">Multi-pass membrane protein</topology>
    </subcellularLocation>
</comment>
<dbReference type="Gene3D" id="1.20.1250.20">
    <property type="entry name" value="MFS general substrate transporter like domains"/>
    <property type="match status" value="1"/>
</dbReference>
<accession>A0A0B7K4E8</accession>
<dbReference type="SUPFAM" id="SSF103473">
    <property type="entry name" value="MFS general substrate transporter"/>
    <property type="match status" value="1"/>
</dbReference>
<dbReference type="PANTHER" id="PTHR23502:SF68">
    <property type="entry name" value="MULTIDRUG TRANSPORTER, PUTATIVE (AFU_ORTHOLOGUE AFUA_3G01120)-RELATED"/>
    <property type="match status" value="1"/>
</dbReference>
<organism evidence="9">
    <name type="scientific">Bionectria ochroleuca</name>
    <name type="common">Gliocladium roseum</name>
    <dbReference type="NCBI Taxonomy" id="29856"/>
    <lineage>
        <taxon>Eukaryota</taxon>
        <taxon>Fungi</taxon>
        <taxon>Dikarya</taxon>
        <taxon>Ascomycota</taxon>
        <taxon>Pezizomycotina</taxon>
        <taxon>Sordariomycetes</taxon>
        <taxon>Hypocreomycetidae</taxon>
        <taxon>Hypocreales</taxon>
        <taxon>Bionectriaceae</taxon>
        <taxon>Clonostachys</taxon>
    </lineage>
</organism>
<dbReference type="Pfam" id="PF07690">
    <property type="entry name" value="MFS_1"/>
    <property type="match status" value="2"/>
</dbReference>
<evidence type="ECO:0000256" key="5">
    <source>
        <dbReference type="ARBA" id="ARBA00023136"/>
    </source>
</evidence>
<evidence type="ECO:0000259" key="8">
    <source>
        <dbReference type="PROSITE" id="PS50850"/>
    </source>
</evidence>
<feature type="transmembrane region" description="Helical" evidence="7">
    <location>
        <begin position="160"/>
        <end position="187"/>
    </location>
</feature>
<keyword evidence="4 7" id="KW-1133">Transmembrane helix</keyword>
<dbReference type="GO" id="GO:0016020">
    <property type="term" value="C:membrane"/>
    <property type="evidence" value="ECO:0007669"/>
    <property type="project" value="UniProtKB-SubCell"/>
</dbReference>
<dbReference type="PROSITE" id="PS50850">
    <property type="entry name" value="MFS"/>
    <property type="match status" value="1"/>
</dbReference>
<feature type="transmembrane region" description="Helical" evidence="7">
    <location>
        <begin position="346"/>
        <end position="368"/>
    </location>
</feature>
<dbReference type="GO" id="GO:0022857">
    <property type="term" value="F:transmembrane transporter activity"/>
    <property type="evidence" value="ECO:0007669"/>
    <property type="project" value="InterPro"/>
</dbReference>
<name>A0A0B7K4E8_BIOOC</name>
<dbReference type="InterPro" id="IPR020846">
    <property type="entry name" value="MFS_dom"/>
</dbReference>
<keyword evidence="3 7" id="KW-0812">Transmembrane</keyword>
<reference evidence="9" key="1">
    <citation type="submission" date="2015-01" db="EMBL/GenBank/DDBJ databases">
        <authorList>
            <person name="Durling Mikael"/>
        </authorList>
    </citation>
    <scope>NUCLEOTIDE SEQUENCE</scope>
</reference>
<dbReference type="InterPro" id="IPR011701">
    <property type="entry name" value="MFS"/>
</dbReference>
<dbReference type="InterPro" id="IPR036259">
    <property type="entry name" value="MFS_trans_sf"/>
</dbReference>
<proteinExistence type="inferred from homology"/>
<evidence type="ECO:0000256" key="7">
    <source>
        <dbReference type="SAM" id="Phobius"/>
    </source>
</evidence>
<feature type="transmembrane region" description="Helical" evidence="7">
    <location>
        <begin position="234"/>
        <end position="254"/>
    </location>
</feature>
<evidence type="ECO:0000256" key="1">
    <source>
        <dbReference type="ARBA" id="ARBA00004141"/>
    </source>
</evidence>
<feature type="region of interest" description="Disordered" evidence="6">
    <location>
        <begin position="389"/>
        <end position="412"/>
    </location>
</feature>
<dbReference type="PANTHER" id="PTHR23502">
    <property type="entry name" value="MAJOR FACILITATOR SUPERFAMILY"/>
    <property type="match status" value="1"/>
</dbReference>
<sequence>MSGETLPAQKMSAAKESESEAEFTSRNDEVQTTNFGCQKEDIEKHVGHNNEPLQAASKPHLGDAHNTIDWDGPEDPQNPMNWSSAKKVTNIGTISVLAFLSPLGSTITSPMSSDIMSTFGITNTTVEAFITSVYLLGYVFGPLLLAPLSEIYGRTIIYHICNFGFLIWTIACALSNNIVSLIIFRFLAGLAGSAPMTIGAGSIADMVPLHKRGLAMMDHGAIAGYLGQAKGWRWNFWLVSMLAGLVFLGSLLLLQESYPYAILRKKTQRLQEETSNRSLRSSLDSGKDPKKLLKVSIIRPLKMLILLPIVTLLSLYMATMYGYQYLMFTTFPRVFEGAYGFSKSGIGLVYLGIGVGFLFALVLSAVLSDRLVKQLTKRNGGEAKPEYRLSRVGGKWPGGRSGPPNFWPARLP</sequence>
<gene>
    <name evidence="9" type="ORF">BN869_000005588_1</name>
</gene>
<dbReference type="AlphaFoldDB" id="A0A0B7K4E8"/>
<keyword evidence="5 7" id="KW-0472">Membrane</keyword>
<feature type="transmembrane region" description="Helical" evidence="7">
    <location>
        <begin position="304"/>
        <end position="326"/>
    </location>
</feature>
<dbReference type="EMBL" id="CDPU01000015">
    <property type="protein sequence ID" value="CEO49531.1"/>
    <property type="molecule type" value="Genomic_DNA"/>
</dbReference>
<protein>
    <recommendedName>
        <fullName evidence="8">Major facilitator superfamily (MFS) profile domain-containing protein</fullName>
    </recommendedName>
</protein>
<feature type="domain" description="Major facilitator superfamily (MFS) profile" evidence="8">
    <location>
        <begin position="90"/>
        <end position="412"/>
    </location>
</feature>
<evidence type="ECO:0000256" key="2">
    <source>
        <dbReference type="ARBA" id="ARBA00008335"/>
    </source>
</evidence>
<evidence type="ECO:0000256" key="3">
    <source>
        <dbReference type="ARBA" id="ARBA00022692"/>
    </source>
</evidence>
<feature type="region of interest" description="Disordered" evidence="6">
    <location>
        <begin position="1"/>
        <end position="33"/>
    </location>
</feature>
<evidence type="ECO:0000313" key="9">
    <source>
        <dbReference type="EMBL" id="CEO49531.1"/>
    </source>
</evidence>
<feature type="compositionally biased region" description="Basic and acidic residues" evidence="6">
    <location>
        <begin position="13"/>
        <end position="29"/>
    </location>
</feature>
<comment type="similarity">
    <text evidence="2">Belongs to the major facilitator superfamily.</text>
</comment>
<evidence type="ECO:0000256" key="4">
    <source>
        <dbReference type="ARBA" id="ARBA00022989"/>
    </source>
</evidence>
<evidence type="ECO:0000256" key="6">
    <source>
        <dbReference type="SAM" id="MobiDB-lite"/>
    </source>
</evidence>